<gene>
    <name evidence="2" type="ORF">BV898_12007</name>
</gene>
<evidence type="ECO:0000313" key="3">
    <source>
        <dbReference type="Proteomes" id="UP000192578"/>
    </source>
</evidence>
<dbReference type="Proteomes" id="UP000192578">
    <property type="component" value="Unassembled WGS sequence"/>
</dbReference>
<keyword evidence="3" id="KW-1185">Reference proteome</keyword>
<protein>
    <submittedName>
        <fullName evidence="2">Uncharacterized protein</fullName>
    </submittedName>
</protein>
<feature type="compositionally biased region" description="Basic and acidic residues" evidence="1">
    <location>
        <begin position="298"/>
        <end position="311"/>
    </location>
</feature>
<sequence length="370" mass="41095">MPGRVLENDDVPYYSPLRLANFEVERETRHKSSQRIRQAENDILNRRYNSAPGEKGNSKNNIGFAPICDPSHQPTGYTNSSYVKQEAEIIITKNAFDQFLERTGLGSFIGESLEDAVRDDHFDTPLSARDFFHAYLVNPKTISQAREIQRTELFALASEKERLRDENAKLKSLRQVSLLAPSAEEEAASVNENVPVLDIKIPSDNALQQIETDDTETAVEPTKSADGRCKFGFLDDSTEYKWDGEEYGYDEHPNFYEDKDYNYELSYDVEADVAKRKAEAAAAQKPSRNSRTPVTPVDDARTPVDDARTPVDDANGLISAMSKSSVLDMKGPKKGHSAEKDNRTPVPGSGQAATATAGSAKPVKSPDKLR</sequence>
<feature type="compositionally biased region" description="Low complexity" evidence="1">
    <location>
        <begin position="348"/>
        <end position="360"/>
    </location>
</feature>
<accession>A0A1W0WF22</accession>
<reference evidence="3" key="1">
    <citation type="submission" date="2017-01" db="EMBL/GenBank/DDBJ databases">
        <title>Comparative genomics of anhydrobiosis in the tardigrade Hypsibius dujardini.</title>
        <authorList>
            <person name="Yoshida Y."/>
            <person name="Koutsovoulos G."/>
            <person name="Laetsch D."/>
            <person name="Stevens L."/>
            <person name="Kumar S."/>
            <person name="Horikawa D."/>
            <person name="Ishino K."/>
            <person name="Komine S."/>
            <person name="Tomita M."/>
            <person name="Blaxter M."/>
            <person name="Arakawa K."/>
        </authorList>
    </citation>
    <scope>NUCLEOTIDE SEQUENCE [LARGE SCALE GENOMIC DNA]</scope>
    <source>
        <strain evidence="3">Z151</strain>
    </source>
</reference>
<dbReference type="EMBL" id="MTYJ01000116">
    <property type="protein sequence ID" value="OQV13788.1"/>
    <property type="molecule type" value="Genomic_DNA"/>
</dbReference>
<proteinExistence type="predicted"/>
<name>A0A1W0WF22_HYPEX</name>
<evidence type="ECO:0000313" key="2">
    <source>
        <dbReference type="EMBL" id="OQV13788.1"/>
    </source>
</evidence>
<organism evidence="2 3">
    <name type="scientific">Hypsibius exemplaris</name>
    <name type="common">Freshwater tardigrade</name>
    <dbReference type="NCBI Taxonomy" id="2072580"/>
    <lineage>
        <taxon>Eukaryota</taxon>
        <taxon>Metazoa</taxon>
        <taxon>Ecdysozoa</taxon>
        <taxon>Tardigrada</taxon>
        <taxon>Eutardigrada</taxon>
        <taxon>Parachela</taxon>
        <taxon>Hypsibioidea</taxon>
        <taxon>Hypsibiidae</taxon>
        <taxon>Hypsibius</taxon>
    </lineage>
</organism>
<evidence type="ECO:0000256" key="1">
    <source>
        <dbReference type="SAM" id="MobiDB-lite"/>
    </source>
</evidence>
<feature type="region of interest" description="Disordered" evidence="1">
    <location>
        <begin position="278"/>
        <end position="370"/>
    </location>
</feature>
<dbReference type="AlphaFoldDB" id="A0A1W0WF22"/>
<comment type="caution">
    <text evidence="2">The sequence shown here is derived from an EMBL/GenBank/DDBJ whole genome shotgun (WGS) entry which is preliminary data.</text>
</comment>